<sequence>MERLPEFIANNWVLFLALAVIILWILTSEMTRFTFGLAQLDPGAATDKYNREDALFVDLRGEADFRKGHLPGAMHVLPSALDQKNRRLEKAKKKPVIVYCQNGMQSAKPGKQLKEQGFEQVFLLKGGFSGWEAANLPIERK</sequence>
<dbReference type="EMBL" id="JALJXV010000001">
    <property type="protein sequence ID" value="MCP1673354.1"/>
    <property type="molecule type" value="Genomic_DNA"/>
</dbReference>
<keyword evidence="1" id="KW-0472">Membrane</keyword>
<keyword evidence="4" id="KW-1185">Reference proteome</keyword>
<dbReference type="PANTHER" id="PTHR43031:SF18">
    <property type="entry name" value="RHODANESE-RELATED SULFURTRANSFERASES"/>
    <property type="match status" value="1"/>
</dbReference>
<keyword evidence="1" id="KW-1133">Transmembrane helix</keyword>
<proteinExistence type="predicted"/>
<dbReference type="RefSeq" id="WP_253473575.1">
    <property type="nucleotide sequence ID" value="NZ_JALJXV010000001.1"/>
</dbReference>
<dbReference type="PROSITE" id="PS50206">
    <property type="entry name" value="RHODANESE_3"/>
    <property type="match status" value="1"/>
</dbReference>
<dbReference type="PANTHER" id="PTHR43031">
    <property type="entry name" value="FAD-DEPENDENT OXIDOREDUCTASE"/>
    <property type="match status" value="1"/>
</dbReference>
<feature type="transmembrane region" description="Helical" evidence="1">
    <location>
        <begin position="7"/>
        <end position="26"/>
    </location>
</feature>
<dbReference type="SMART" id="SM00450">
    <property type="entry name" value="RHOD"/>
    <property type="match status" value="1"/>
</dbReference>
<organism evidence="3 4">
    <name type="scientific">Natronocella acetinitrilica</name>
    <dbReference type="NCBI Taxonomy" id="414046"/>
    <lineage>
        <taxon>Bacteria</taxon>
        <taxon>Pseudomonadati</taxon>
        <taxon>Pseudomonadota</taxon>
        <taxon>Gammaproteobacteria</taxon>
        <taxon>Chromatiales</taxon>
        <taxon>Ectothiorhodospiraceae</taxon>
        <taxon>Natronocella</taxon>
    </lineage>
</organism>
<dbReference type="Pfam" id="PF00581">
    <property type="entry name" value="Rhodanese"/>
    <property type="match status" value="1"/>
</dbReference>
<evidence type="ECO:0000313" key="3">
    <source>
        <dbReference type="EMBL" id="MCP1673354.1"/>
    </source>
</evidence>
<dbReference type="InterPro" id="IPR050229">
    <property type="entry name" value="GlpE_sulfurtransferase"/>
</dbReference>
<keyword evidence="1" id="KW-0812">Transmembrane</keyword>
<name>A0AAE3KAC3_9GAMM</name>
<evidence type="ECO:0000259" key="2">
    <source>
        <dbReference type="PROSITE" id="PS50206"/>
    </source>
</evidence>
<dbReference type="GO" id="GO:0004792">
    <property type="term" value="F:thiosulfate-cyanide sulfurtransferase activity"/>
    <property type="evidence" value="ECO:0007669"/>
    <property type="project" value="InterPro"/>
</dbReference>
<dbReference type="PROSITE" id="PS00380">
    <property type="entry name" value="RHODANESE_1"/>
    <property type="match status" value="1"/>
</dbReference>
<reference evidence="3" key="1">
    <citation type="submission" date="2022-03" db="EMBL/GenBank/DDBJ databases">
        <title>Genomic Encyclopedia of Type Strains, Phase III (KMG-III): the genomes of soil and plant-associated and newly described type strains.</title>
        <authorList>
            <person name="Whitman W."/>
        </authorList>
    </citation>
    <scope>NUCLEOTIDE SEQUENCE</scope>
    <source>
        <strain evidence="3">ANL 6-2</strain>
    </source>
</reference>
<dbReference type="Gene3D" id="3.40.250.10">
    <property type="entry name" value="Rhodanese-like domain"/>
    <property type="match status" value="1"/>
</dbReference>
<comment type="caution">
    <text evidence="3">The sequence shown here is derived from an EMBL/GenBank/DDBJ whole genome shotgun (WGS) entry which is preliminary data.</text>
</comment>
<evidence type="ECO:0000313" key="4">
    <source>
        <dbReference type="Proteomes" id="UP001205843"/>
    </source>
</evidence>
<protein>
    <submittedName>
        <fullName evidence="3">Rhodanese-related sulfurtransferase</fullName>
    </submittedName>
</protein>
<feature type="domain" description="Rhodanese" evidence="2">
    <location>
        <begin position="50"/>
        <end position="140"/>
    </location>
</feature>
<dbReference type="AlphaFoldDB" id="A0AAE3KAC3"/>
<dbReference type="InterPro" id="IPR001307">
    <property type="entry name" value="Thiosulphate_STrfase_CS"/>
</dbReference>
<dbReference type="CDD" id="cd00158">
    <property type="entry name" value="RHOD"/>
    <property type="match status" value="1"/>
</dbReference>
<dbReference type="SUPFAM" id="SSF52821">
    <property type="entry name" value="Rhodanese/Cell cycle control phosphatase"/>
    <property type="match status" value="1"/>
</dbReference>
<dbReference type="InterPro" id="IPR036873">
    <property type="entry name" value="Rhodanese-like_dom_sf"/>
</dbReference>
<evidence type="ECO:0000256" key="1">
    <source>
        <dbReference type="SAM" id="Phobius"/>
    </source>
</evidence>
<dbReference type="InterPro" id="IPR001763">
    <property type="entry name" value="Rhodanese-like_dom"/>
</dbReference>
<accession>A0AAE3KAC3</accession>
<gene>
    <name evidence="3" type="ORF">J2T57_000446</name>
</gene>
<dbReference type="Proteomes" id="UP001205843">
    <property type="component" value="Unassembled WGS sequence"/>
</dbReference>